<sequence length="237" mass="25010">MSIVSDKNYREVTVPFLVKLFHRNGAFHRPEEFAAPSLPASHVSVYTWSNCTLNELALELAASEPSALPNPAIGTRLAFQLVCPDLRGTSAANTAHPRYMVKDLGSIVIGGGGPGIDDLDDGGLDGTLRDEDAGQKTLADARFVVGDYLSCAVLPPLADSSVAPASTAKRNSVAGRGARGGARVGMGARDADFGRSNGRSARDGRRDSGGGFPMGEWRRGEKLPEGPPGRPRGRGRW</sequence>
<dbReference type="STRING" id="150374.A0A0M9VRR9"/>
<dbReference type="PANTHER" id="PTHR13082">
    <property type="entry name" value="SAP18"/>
    <property type="match status" value="1"/>
</dbReference>
<protein>
    <submittedName>
        <fullName evidence="3">Histone deacetylase complex subunit SAP18</fullName>
    </submittedName>
</protein>
<dbReference type="InterPro" id="IPR010516">
    <property type="entry name" value="SAP18"/>
</dbReference>
<dbReference type="PANTHER" id="PTHR13082:SF0">
    <property type="entry name" value="HISTONE DEACETYLASE COMPLEX SUBUNIT SAP18"/>
    <property type="match status" value="1"/>
</dbReference>
<comment type="similarity">
    <text evidence="1">Belongs to the SAP18 family.</text>
</comment>
<dbReference type="AlphaFoldDB" id="A0A0M9VRR9"/>
<accession>A0A0M9VRR9</accession>
<gene>
    <name evidence="3" type="ORF">ESCO_004628</name>
</gene>
<dbReference type="OrthoDB" id="440566at2759"/>
<dbReference type="Pfam" id="PF06487">
    <property type="entry name" value="SAP18"/>
    <property type="match status" value="1"/>
</dbReference>
<dbReference type="Proteomes" id="UP000053831">
    <property type="component" value="Unassembled WGS sequence"/>
</dbReference>
<evidence type="ECO:0000256" key="2">
    <source>
        <dbReference type="SAM" id="MobiDB-lite"/>
    </source>
</evidence>
<evidence type="ECO:0000313" key="4">
    <source>
        <dbReference type="Proteomes" id="UP000053831"/>
    </source>
</evidence>
<organism evidence="3 4">
    <name type="scientific">Escovopsis weberi</name>
    <dbReference type="NCBI Taxonomy" id="150374"/>
    <lineage>
        <taxon>Eukaryota</taxon>
        <taxon>Fungi</taxon>
        <taxon>Dikarya</taxon>
        <taxon>Ascomycota</taxon>
        <taxon>Pezizomycotina</taxon>
        <taxon>Sordariomycetes</taxon>
        <taxon>Hypocreomycetidae</taxon>
        <taxon>Hypocreales</taxon>
        <taxon>Hypocreaceae</taxon>
        <taxon>Escovopsis</taxon>
    </lineage>
</organism>
<comment type="caution">
    <text evidence="3">The sequence shown here is derived from an EMBL/GenBank/DDBJ whole genome shotgun (WGS) entry which is preliminary data.</text>
</comment>
<name>A0A0M9VRR9_ESCWE</name>
<dbReference type="GO" id="GO:0005634">
    <property type="term" value="C:nucleus"/>
    <property type="evidence" value="ECO:0007669"/>
    <property type="project" value="TreeGrafter"/>
</dbReference>
<evidence type="ECO:0000313" key="3">
    <source>
        <dbReference type="EMBL" id="KOS16949.1"/>
    </source>
</evidence>
<dbReference type="InterPro" id="IPR042534">
    <property type="entry name" value="SAP18_sf"/>
</dbReference>
<reference evidence="3 4" key="1">
    <citation type="submission" date="2015-07" db="EMBL/GenBank/DDBJ databases">
        <title>The genome of the fungus Escovopsis weberi, a specialized disease agent of ant agriculture.</title>
        <authorList>
            <person name="de Man T.J."/>
            <person name="Stajich J.E."/>
            <person name="Kubicek C.P."/>
            <person name="Chenthamara K."/>
            <person name="Atanasova L."/>
            <person name="Druzhinina I.S."/>
            <person name="Birnbaum S."/>
            <person name="Barribeau S.M."/>
            <person name="Teiling C."/>
            <person name="Suen G."/>
            <person name="Currie C."/>
            <person name="Gerardo N.M."/>
        </authorList>
    </citation>
    <scope>NUCLEOTIDE SEQUENCE [LARGE SCALE GENOMIC DNA]</scope>
</reference>
<feature type="region of interest" description="Disordered" evidence="2">
    <location>
        <begin position="161"/>
        <end position="237"/>
    </location>
</feature>
<dbReference type="EMBL" id="LGSR01000029">
    <property type="protein sequence ID" value="KOS16949.1"/>
    <property type="molecule type" value="Genomic_DNA"/>
</dbReference>
<proteinExistence type="inferred from homology"/>
<keyword evidence="4" id="KW-1185">Reference proteome</keyword>
<dbReference type="Gene3D" id="3.10.20.550">
    <property type="entry name" value="ASAP complex, SAP18 subunit"/>
    <property type="match status" value="1"/>
</dbReference>
<evidence type="ECO:0000256" key="1">
    <source>
        <dbReference type="ARBA" id="ARBA00009143"/>
    </source>
</evidence>